<feature type="region of interest" description="Disordered" evidence="1">
    <location>
        <begin position="1"/>
        <end position="225"/>
    </location>
</feature>
<protein>
    <submittedName>
        <fullName evidence="2">Uncharacterized protein</fullName>
    </submittedName>
</protein>
<feature type="compositionally biased region" description="Basic and acidic residues" evidence="1">
    <location>
        <begin position="1"/>
        <end position="11"/>
    </location>
</feature>
<evidence type="ECO:0000256" key="1">
    <source>
        <dbReference type="SAM" id="MobiDB-lite"/>
    </source>
</evidence>
<gene>
    <name evidence="2" type="ORF">GWK47_022521</name>
</gene>
<organism evidence="2 3">
    <name type="scientific">Chionoecetes opilio</name>
    <name type="common">Atlantic snow crab</name>
    <name type="synonym">Cancer opilio</name>
    <dbReference type="NCBI Taxonomy" id="41210"/>
    <lineage>
        <taxon>Eukaryota</taxon>
        <taxon>Metazoa</taxon>
        <taxon>Ecdysozoa</taxon>
        <taxon>Arthropoda</taxon>
        <taxon>Crustacea</taxon>
        <taxon>Multicrustacea</taxon>
        <taxon>Malacostraca</taxon>
        <taxon>Eumalacostraca</taxon>
        <taxon>Eucarida</taxon>
        <taxon>Decapoda</taxon>
        <taxon>Pleocyemata</taxon>
        <taxon>Brachyura</taxon>
        <taxon>Eubrachyura</taxon>
        <taxon>Majoidea</taxon>
        <taxon>Majidae</taxon>
        <taxon>Chionoecetes</taxon>
    </lineage>
</organism>
<reference evidence="2" key="1">
    <citation type="submission" date="2020-07" db="EMBL/GenBank/DDBJ databases">
        <title>The High-quality genome of the commercially important snow crab, Chionoecetes opilio.</title>
        <authorList>
            <person name="Jeong J.-H."/>
            <person name="Ryu S."/>
        </authorList>
    </citation>
    <scope>NUCLEOTIDE SEQUENCE</scope>
    <source>
        <strain evidence="2">MADBK_172401_WGS</strain>
        <tissue evidence="2">Digestive gland</tissue>
    </source>
</reference>
<dbReference type="EMBL" id="JACEEZ010024061">
    <property type="protein sequence ID" value="KAG0710587.1"/>
    <property type="molecule type" value="Genomic_DNA"/>
</dbReference>
<accession>A0A8J4XN58</accession>
<sequence length="225" mass="24326">MGANSSHHEPLGDYQRGTTPALGSYTAAHARVSLRKSLRKKKRDKLEHRDEQNKENQREEVGGEGREAPAHPKLPTLPTPKSGPAPNTPVHLDLSVFLRGLETHRGHGGKQTGQGEHKELPILHAPSPSRGPPRHTLGQKRRSSLRLSLQHDGAQEPSDSDVGGRAANDVTPPPLLPTPLQLPQDPSPQAPRDAQLRSREDASLSMDTAETTEMIRPGGSPVTSP</sequence>
<keyword evidence="3" id="KW-1185">Reference proteome</keyword>
<evidence type="ECO:0000313" key="2">
    <source>
        <dbReference type="EMBL" id="KAG0710587.1"/>
    </source>
</evidence>
<dbReference type="AlphaFoldDB" id="A0A8J4XN58"/>
<evidence type="ECO:0000313" key="3">
    <source>
        <dbReference type="Proteomes" id="UP000770661"/>
    </source>
</evidence>
<dbReference type="OrthoDB" id="10070446at2759"/>
<feature type="compositionally biased region" description="Basic residues" evidence="1">
    <location>
        <begin position="32"/>
        <end position="43"/>
    </location>
</feature>
<comment type="caution">
    <text evidence="2">The sequence shown here is derived from an EMBL/GenBank/DDBJ whole genome shotgun (WGS) entry which is preliminary data.</text>
</comment>
<feature type="compositionally biased region" description="Basic and acidic residues" evidence="1">
    <location>
        <begin position="44"/>
        <end position="70"/>
    </location>
</feature>
<dbReference type="Proteomes" id="UP000770661">
    <property type="component" value="Unassembled WGS sequence"/>
</dbReference>
<feature type="compositionally biased region" description="Pro residues" evidence="1">
    <location>
        <begin position="75"/>
        <end position="87"/>
    </location>
</feature>
<proteinExistence type="predicted"/>
<name>A0A8J4XN58_CHIOP</name>